<gene>
    <name evidence="2" type="ORF">VTJ49DRAFT_7297</name>
</gene>
<evidence type="ECO:0000313" key="3">
    <source>
        <dbReference type="Proteomes" id="UP001583172"/>
    </source>
</evidence>
<sequence length="78" mass="8313">MEITTESFSQNFISREHLTAPGLDEALTLCAGTLQTLVVTLDNSSASQPHLGRKGDLEQPSCPLVRCPNGPSESVKST</sequence>
<reference evidence="2 3" key="1">
    <citation type="journal article" date="2024" name="Commun. Biol.">
        <title>Comparative genomic analysis of thermophilic fungi reveals convergent evolutionary adaptations and gene losses.</title>
        <authorList>
            <person name="Steindorff A.S."/>
            <person name="Aguilar-Pontes M.V."/>
            <person name="Robinson A.J."/>
            <person name="Andreopoulos B."/>
            <person name="LaButti K."/>
            <person name="Kuo A."/>
            <person name="Mondo S."/>
            <person name="Riley R."/>
            <person name="Otillar R."/>
            <person name="Haridas S."/>
            <person name="Lipzen A."/>
            <person name="Grimwood J."/>
            <person name="Schmutz J."/>
            <person name="Clum A."/>
            <person name="Reid I.D."/>
            <person name="Moisan M.C."/>
            <person name="Butler G."/>
            <person name="Nguyen T.T.M."/>
            <person name="Dewar K."/>
            <person name="Conant G."/>
            <person name="Drula E."/>
            <person name="Henrissat B."/>
            <person name="Hansel C."/>
            <person name="Singer S."/>
            <person name="Hutchinson M.I."/>
            <person name="de Vries R.P."/>
            <person name="Natvig D.O."/>
            <person name="Powell A.J."/>
            <person name="Tsang A."/>
            <person name="Grigoriev I.V."/>
        </authorList>
    </citation>
    <scope>NUCLEOTIDE SEQUENCE [LARGE SCALE GENOMIC DNA]</scope>
    <source>
        <strain evidence="2 3">CBS 620.91</strain>
    </source>
</reference>
<evidence type="ECO:0000256" key="1">
    <source>
        <dbReference type="SAM" id="MobiDB-lite"/>
    </source>
</evidence>
<dbReference type="Proteomes" id="UP001583172">
    <property type="component" value="Unassembled WGS sequence"/>
</dbReference>
<protein>
    <submittedName>
        <fullName evidence="2">Uncharacterized protein</fullName>
    </submittedName>
</protein>
<keyword evidence="3" id="KW-1185">Reference proteome</keyword>
<comment type="caution">
    <text evidence="2">The sequence shown here is derived from an EMBL/GenBank/DDBJ whole genome shotgun (WGS) entry which is preliminary data.</text>
</comment>
<accession>A0ABR3VHA7</accession>
<dbReference type="EMBL" id="JAZGSY010000082">
    <property type="protein sequence ID" value="KAL1841229.1"/>
    <property type="molecule type" value="Genomic_DNA"/>
</dbReference>
<organism evidence="2 3">
    <name type="scientific">Humicola insolens</name>
    <name type="common">Soft-rot fungus</name>
    <dbReference type="NCBI Taxonomy" id="85995"/>
    <lineage>
        <taxon>Eukaryota</taxon>
        <taxon>Fungi</taxon>
        <taxon>Dikarya</taxon>
        <taxon>Ascomycota</taxon>
        <taxon>Pezizomycotina</taxon>
        <taxon>Sordariomycetes</taxon>
        <taxon>Sordariomycetidae</taxon>
        <taxon>Sordariales</taxon>
        <taxon>Chaetomiaceae</taxon>
        <taxon>Mycothermus</taxon>
    </lineage>
</organism>
<evidence type="ECO:0000313" key="2">
    <source>
        <dbReference type="EMBL" id="KAL1841229.1"/>
    </source>
</evidence>
<proteinExistence type="predicted"/>
<feature type="region of interest" description="Disordered" evidence="1">
    <location>
        <begin position="44"/>
        <end position="78"/>
    </location>
</feature>
<name>A0ABR3VHA7_HUMIN</name>